<reference evidence="1 2" key="1">
    <citation type="submission" date="2023-06" db="EMBL/GenBank/DDBJ databases">
        <title>Roseiconus lacunae JC819 isolated from Gulf of Mannar region, Tamil Nadu.</title>
        <authorList>
            <person name="Pk S."/>
            <person name="Ch S."/>
            <person name="Ch V.R."/>
        </authorList>
    </citation>
    <scope>NUCLEOTIDE SEQUENCE [LARGE SCALE GENOMIC DNA]</scope>
    <source>
        <strain evidence="1 2">JC819</strain>
    </source>
</reference>
<evidence type="ECO:0000313" key="2">
    <source>
        <dbReference type="Proteomes" id="UP001239462"/>
    </source>
</evidence>
<gene>
    <name evidence="1" type="ORF">QTN89_04300</name>
</gene>
<dbReference type="Proteomes" id="UP001239462">
    <property type="component" value="Unassembled WGS sequence"/>
</dbReference>
<dbReference type="RefSeq" id="WP_289162324.1">
    <property type="nucleotide sequence ID" value="NZ_JASZZN010000003.1"/>
</dbReference>
<protein>
    <submittedName>
        <fullName evidence="1">Uncharacterized protein</fullName>
    </submittedName>
</protein>
<dbReference type="EMBL" id="JASZZN010000003">
    <property type="protein sequence ID" value="MDM4014640.1"/>
    <property type="molecule type" value="Genomic_DNA"/>
</dbReference>
<comment type="caution">
    <text evidence="1">The sequence shown here is derived from an EMBL/GenBank/DDBJ whole genome shotgun (WGS) entry which is preliminary data.</text>
</comment>
<keyword evidence="2" id="KW-1185">Reference proteome</keyword>
<evidence type="ECO:0000313" key="1">
    <source>
        <dbReference type="EMBL" id="MDM4014640.1"/>
    </source>
</evidence>
<proteinExistence type="predicted"/>
<sequence>MMRKVGPFTFRFDTRIYLQETVCPSDCDRAVAAIIGKNPGSAIPTEADCLARLNLDDPNHGRLPRTVRRCFLSAYERAGISPRAGDFIQSWNLFYLTDPDLKAAKLSIEEMERYHTLPTCSSEQTMPPIVWFAWGRPEKEKLAKYATRFLQHGIQNPFYFCMSSKRIIANVPALQDGAKHTQGLLVEPVVSHLASVLKSSQIAVPN</sequence>
<organism evidence="1 2">
    <name type="scientific">Roseiconus lacunae</name>
    <dbReference type="NCBI Taxonomy" id="2605694"/>
    <lineage>
        <taxon>Bacteria</taxon>
        <taxon>Pseudomonadati</taxon>
        <taxon>Planctomycetota</taxon>
        <taxon>Planctomycetia</taxon>
        <taxon>Pirellulales</taxon>
        <taxon>Pirellulaceae</taxon>
        <taxon>Roseiconus</taxon>
    </lineage>
</organism>
<name>A0ABT7PDQ8_9BACT</name>
<accession>A0ABT7PDQ8</accession>